<dbReference type="OrthoDB" id="9776116at2"/>
<reference evidence="2 3" key="1">
    <citation type="submission" date="2016-10" db="EMBL/GenBank/DDBJ databases">
        <authorList>
            <person name="de Groot N.N."/>
        </authorList>
    </citation>
    <scope>NUCLEOTIDE SEQUENCE [LARGE SCALE GENOMIC DNA]</scope>
    <source>
        <strain evidence="2 3">HL3</strain>
    </source>
</reference>
<organism evidence="2 3">
    <name type="scientific">Thiohalospira halophila DSM 15071</name>
    <dbReference type="NCBI Taxonomy" id="1123397"/>
    <lineage>
        <taxon>Bacteria</taxon>
        <taxon>Pseudomonadati</taxon>
        <taxon>Pseudomonadota</taxon>
        <taxon>Gammaproteobacteria</taxon>
        <taxon>Thiohalospirales</taxon>
        <taxon>Thiohalospiraceae</taxon>
        <taxon>Thiohalospira</taxon>
    </lineage>
</organism>
<keyword evidence="3" id="KW-1185">Reference proteome</keyword>
<accession>A0A1I1NNI7</accession>
<sequence>MSWLDALRRRLPRRRAPAEPEGPSPVHVRRTDLLALQPLAARLALGRRRPPGRTRVGLHTSRVRGRGLDFEEVRPYQAGDDLRLVEWKVTARTGRPYTKVFREERERPLHLVVDFRRSMRFGTRSVFKSVLAARVATLLAWAAIHDGDRVGLTVATDRGHVDLPPGGGKRGILRVIRVLAEAHATEPDPEIEPPGMTPLFEHLLRRVSTGTALVPISDFQGLDDNAQRLLGLLARRTDLFGVFLYDPLETEAPPAARYPVTDGVRRGTLDFTDPAYRRQHHAAFEARAAAVRAAFVERGAHLLRLSTEHDLGDSVRRLLHARGQGRSA</sequence>
<protein>
    <recommendedName>
        <fullName evidence="1">DUF58 domain-containing protein</fullName>
    </recommendedName>
</protein>
<dbReference type="RefSeq" id="WP_093427027.1">
    <property type="nucleotide sequence ID" value="NZ_FOMJ01000001.1"/>
</dbReference>
<evidence type="ECO:0000259" key="1">
    <source>
        <dbReference type="Pfam" id="PF01882"/>
    </source>
</evidence>
<dbReference type="EMBL" id="FOMJ01000001">
    <property type="protein sequence ID" value="SFC99005.1"/>
    <property type="molecule type" value="Genomic_DNA"/>
</dbReference>
<dbReference type="PANTHER" id="PTHR33608:SF12">
    <property type="entry name" value="DUF58 DOMAIN-CONTAINING PROTEIN"/>
    <property type="match status" value="1"/>
</dbReference>
<evidence type="ECO:0000313" key="2">
    <source>
        <dbReference type="EMBL" id="SFC99005.1"/>
    </source>
</evidence>
<feature type="domain" description="DUF58" evidence="1">
    <location>
        <begin position="72"/>
        <end position="285"/>
    </location>
</feature>
<dbReference type="STRING" id="1123397.SAMN05660831_00353"/>
<dbReference type="PANTHER" id="PTHR33608">
    <property type="entry name" value="BLL2464 PROTEIN"/>
    <property type="match status" value="1"/>
</dbReference>
<evidence type="ECO:0000313" key="3">
    <source>
        <dbReference type="Proteomes" id="UP000198611"/>
    </source>
</evidence>
<dbReference type="Proteomes" id="UP000198611">
    <property type="component" value="Unassembled WGS sequence"/>
</dbReference>
<name>A0A1I1NNI7_9GAMM</name>
<proteinExistence type="predicted"/>
<gene>
    <name evidence="2" type="ORF">SAMN05660831_00353</name>
</gene>
<dbReference type="InterPro" id="IPR002881">
    <property type="entry name" value="DUF58"/>
</dbReference>
<dbReference type="AlphaFoldDB" id="A0A1I1NNI7"/>
<dbReference type="Pfam" id="PF01882">
    <property type="entry name" value="DUF58"/>
    <property type="match status" value="1"/>
</dbReference>